<protein>
    <submittedName>
        <fullName evidence="4">D-alanyl-D-alanine carboxypeptidase</fullName>
        <ecNumber evidence="4">3.4.16.4</ecNumber>
    </submittedName>
</protein>
<dbReference type="Gene3D" id="3.40.710.10">
    <property type="entry name" value="DD-peptidase/beta-lactamase superfamily"/>
    <property type="match status" value="1"/>
</dbReference>
<dbReference type="RefSeq" id="WP_354634922.1">
    <property type="nucleotide sequence ID" value="NZ_CP159837.1"/>
</dbReference>
<reference evidence="4" key="1">
    <citation type="submission" date="2024-07" db="EMBL/GenBank/DDBJ databases">
        <authorList>
            <person name="Kim Y.J."/>
            <person name="Jeong J.Y."/>
        </authorList>
    </citation>
    <scope>NUCLEOTIDE SEQUENCE</scope>
    <source>
        <strain evidence="4">GIHE-MW2</strain>
    </source>
</reference>
<dbReference type="AlphaFoldDB" id="A0AAU8J8U5"/>
<proteinExistence type="inferred from homology"/>
<evidence type="ECO:0000256" key="2">
    <source>
        <dbReference type="ARBA" id="ARBA00022801"/>
    </source>
</evidence>
<dbReference type="GO" id="GO:0009002">
    <property type="term" value="F:serine-type D-Ala-D-Ala carboxypeptidase activity"/>
    <property type="evidence" value="ECO:0007669"/>
    <property type="project" value="UniProtKB-EC"/>
</dbReference>
<feature type="compositionally biased region" description="Pro residues" evidence="3">
    <location>
        <begin position="30"/>
        <end position="42"/>
    </location>
</feature>
<evidence type="ECO:0000313" key="4">
    <source>
        <dbReference type="EMBL" id="XCM35557.1"/>
    </source>
</evidence>
<keyword evidence="4" id="KW-0121">Carboxypeptidase</keyword>
<keyword evidence="4" id="KW-0645">Protease</keyword>
<dbReference type="InterPro" id="IPR012338">
    <property type="entry name" value="Beta-lactam/transpept-like"/>
</dbReference>
<evidence type="ECO:0000256" key="3">
    <source>
        <dbReference type="SAM" id="MobiDB-lite"/>
    </source>
</evidence>
<feature type="region of interest" description="Disordered" evidence="3">
    <location>
        <begin position="412"/>
        <end position="438"/>
    </location>
</feature>
<accession>A0AAU8J8U5</accession>
<comment type="similarity">
    <text evidence="1">Belongs to the peptidase S13 family.</text>
</comment>
<dbReference type="InterPro" id="IPR000667">
    <property type="entry name" value="Peptidase_S13"/>
</dbReference>
<keyword evidence="2 4" id="KW-0378">Hydrolase</keyword>
<dbReference type="Gene3D" id="3.50.80.20">
    <property type="entry name" value="D-Ala-D-Ala carboxypeptidase C, peptidase S13"/>
    <property type="match status" value="1"/>
</dbReference>
<evidence type="ECO:0000256" key="1">
    <source>
        <dbReference type="ARBA" id="ARBA00006096"/>
    </source>
</evidence>
<dbReference type="GO" id="GO:0006508">
    <property type="term" value="P:proteolysis"/>
    <property type="evidence" value="ECO:0007669"/>
    <property type="project" value="InterPro"/>
</dbReference>
<dbReference type="SUPFAM" id="SSF56601">
    <property type="entry name" value="beta-lactamase/transpeptidase-like"/>
    <property type="match status" value="1"/>
</dbReference>
<dbReference type="PRINTS" id="PR00922">
    <property type="entry name" value="DADACBPTASE3"/>
</dbReference>
<gene>
    <name evidence="4" type="ORF">ABWT76_004247</name>
</gene>
<dbReference type="PANTHER" id="PTHR30023:SF0">
    <property type="entry name" value="PENICILLIN-SENSITIVE CARBOXYPEPTIDASE A"/>
    <property type="match status" value="1"/>
</dbReference>
<dbReference type="GO" id="GO:0000270">
    <property type="term" value="P:peptidoglycan metabolic process"/>
    <property type="evidence" value="ECO:0007669"/>
    <property type="project" value="TreeGrafter"/>
</dbReference>
<organism evidence="4">
    <name type="scientific">Planktothricoides raciborskii GIHE-MW2</name>
    <dbReference type="NCBI Taxonomy" id="2792601"/>
    <lineage>
        <taxon>Bacteria</taxon>
        <taxon>Bacillati</taxon>
        <taxon>Cyanobacteriota</taxon>
        <taxon>Cyanophyceae</taxon>
        <taxon>Oscillatoriophycideae</taxon>
        <taxon>Oscillatoriales</taxon>
        <taxon>Oscillatoriaceae</taxon>
        <taxon>Planktothricoides</taxon>
    </lineage>
</organism>
<name>A0AAU8J8U5_9CYAN</name>
<sequence>MALITGCTPQAEPPQNSSSPPLPNSSAPQTPQPEPPKAPPKPLLVSPDNPDPTTNAKIQQYINNLAAQGFAATDQGVWMQSGTTLLANHQGTVPLSAASVTKIATTIAVLQTFGPEHQFSTVISATGPIENGQLNGDLVIQGGEDPFFVWEEAIALGNVLNQIGIKKITGNLIITGKFYMNYELDPEASGNLLKLGLNSNIWPEEAETQYLTLPPDTPRPQIEIQGAVQVIPAPPANLQPLVRHYSKPLGELVKLMNMYSNNMMADMLANAVGGPQIVAQKAAQAAEVSPQEIQLINGSGLGEENRISPRAACGMFLALERYLQPYNMTIADVVAIVGQDLGVLESRNIPKFSIIKTGSLDRVSTLAGVIPTQNQGNICMAIMNIGGELDGFRNQQDNLLQGLLTQWGSVASPPPEVSPTAWKNGKNSKSEIIKPSGT</sequence>
<feature type="region of interest" description="Disordered" evidence="3">
    <location>
        <begin position="1"/>
        <end position="55"/>
    </location>
</feature>
<dbReference type="EMBL" id="CP159837">
    <property type="protein sequence ID" value="XCM35557.1"/>
    <property type="molecule type" value="Genomic_DNA"/>
</dbReference>
<feature type="compositionally biased region" description="Low complexity" evidence="3">
    <location>
        <begin position="13"/>
        <end position="29"/>
    </location>
</feature>
<dbReference type="Pfam" id="PF02113">
    <property type="entry name" value="Peptidase_S13"/>
    <property type="match status" value="2"/>
</dbReference>
<dbReference type="PANTHER" id="PTHR30023">
    <property type="entry name" value="D-ALANYL-D-ALANINE CARBOXYPEPTIDASE"/>
    <property type="match status" value="1"/>
</dbReference>
<dbReference type="EC" id="3.4.16.4" evidence="4"/>